<accession>A0ABY2HDS7</accession>
<dbReference type="GeneID" id="300573233"/>
<organism evidence="1 2">
    <name type="scientific">Trichoderma ghanense</name>
    <dbReference type="NCBI Taxonomy" id="65468"/>
    <lineage>
        <taxon>Eukaryota</taxon>
        <taxon>Fungi</taxon>
        <taxon>Dikarya</taxon>
        <taxon>Ascomycota</taxon>
        <taxon>Pezizomycotina</taxon>
        <taxon>Sordariomycetes</taxon>
        <taxon>Hypocreomycetidae</taxon>
        <taxon>Hypocreales</taxon>
        <taxon>Hypocreaceae</taxon>
        <taxon>Trichoderma</taxon>
    </lineage>
</organism>
<name>A0ABY2HDS7_9HYPO</name>
<evidence type="ECO:0000313" key="1">
    <source>
        <dbReference type="EMBL" id="TFB06381.1"/>
    </source>
</evidence>
<dbReference type="RefSeq" id="XP_073562582.1">
    <property type="nucleotide sequence ID" value="XM_073698783.1"/>
</dbReference>
<gene>
    <name evidence="1" type="ORF">CCMA1212_001353</name>
</gene>
<proteinExistence type="predicted"/>
<evidence type="ECO:0000313" key="2">
    <source>
        <dbReference type="Proteomes" id="UP001642720"/>
    </source>
</evidence>
<keyword evidence="2" id="KW-1185">Reference proteome</keyword>
<protein>
    <recommendedName>
        <fullName evidence="3">Secreted protein</fullName>
    </recommendedName>
</protein>
<dbReference type="Proteomes" id="UP001642720">
    <property type="component" value="Unassembled WGS sequence"/>
</dbReference>
<dbReference type="EMBL" id="PPTA01000002">
    <property type="protein sequence ID" value="TFB06381.1"/>
    <property type="molecule type" value="Genomic_DNA"/>
</dbReference>
<reference evidence="1 2" key="1">
    <citation type="submission" date="2018-01" db="EMBL/GenBank/DDBJ databases">
        <title>Genome characterization of the sugarcane-associated fungus Trichoderma ghanense CCMA-1212 and their application in lignocelulose bioconversion.</title>
        <authorList>
            <person name="Steindorff A.S."/>
            <person name="Mendes T.D."/>
            <person name="Vilela E.S.D."/>
            <person name="Rodrigues D.S."/>
            <person name="Formighieri E.F."/>
            <person name="Melo I.S."/>
            <person name="Favaro L.C.L."/>
        </authorList>
    </citation>
    <scope>NUCLEOTIDE SEQUENCE [LARGE SCALE GENOMIC DNA]</scope>
    <source>
        <strain evidence="1 2">CCMA-1212</strain>
    </source>
</reference>
<sequence length="133" mass="14573">MGSAILTFILSLGPLPPASLRFAFFTSFSFAGLREMCVCASAFAGRGKSNHWMVFAGVGNGLLSSSLRMRTVTCYRLTNNFSHVSRPFLHFLSLRYSPTLTFERYLPCGRWGESLTGTGCFLGTMLGKAGSRH</sequence>
<comment type="caution">
    <text evidence="1">The sequence shown here is derived from an EMBL/GenBank/DDBJ whole genome shotgun (WGS) entry which is preliminary data.</text>
</comment>
<evidence type="ECO:0008006" key="3">
    <source>
        <dbReference type="Google" id="ProtNLM"/>
    </source>
</evidence>